<comment type="caution">
    <text evidence="2">The sequence shown here is derived from an EMBL/GenBank/DDBJ whole genome shotgun (WGS) entry which is preliminary data.</text>
</comment>
<dbReference type="PROSITE" id="PS51819">
    <property type="entry name" value="VOC"/>
    <property type="match status" value="1"/>
</dbReference>
<dbReference type="InterPro" id="IPR004360">
    <property type="entry name" value="Glyas_Fos-R_dOase_dom"/>
</dbReference>
<dbReference type="Pfam" id="PF00903">
    <property type="entry name" value="Glyoxalase"/>
    <property type="match status" value="1"/>
</dbReference>
<accession>A0A6B0YW37</accession>
<dbReference type="PANTHER" id="PTHR38743">
    <property type="entry name" value="SIMILAR TO GLYOXYLASE I FAMILY PROTEIN"/>
    <property type="match status" value="1"/>
</dbReference>
<dbReference type="Gene3D" id="3.10.180.10">
    <property type="entry name" value="2,3-Dihydroxybiphenyl 1,2-Dioxygenase, domain 1"/>
    <property type="match status" value="1"/>
</dbReference>
<feature type="domain" description="VOC" evidence="1">
    <location>
        <begin position="14"/>
        <end position="126"/>
    </location>
</feature>
<dbReference type="SUPFAM" id="SSF54593">
    <property type="entry name" value="Glyoxalase/Bleomycin resistance protein/Dihydroxybiphenyl dioxygenase"/>
    <property type="match status" value="1"/>
</dbReference>
<evidence type="ECO:0000259" key="1">
    <source>
        <dbReference type="PROSITE" id="PS51819"/>
    </source>
</evidence>
<sequence>MNSNKLYEAAFPYAEDVLALPVEDIDRASSWYQEMFGLKEVERLDDPVPAVILERDGVRIGFAINGGDASNDGAAILVTDIHKARRELEGKGIEIGNWRVDENDGQKLQVFFVIAPDGLCYYFHQPIGDGEDG</sequence>
<dbReference type="CDD" id="cd06587">
    <property type="entry name" value="VOC"/>
    <property type="match status" value="1"/>
</dbReference>
<organism evidence="2">
    <name type="scientific">Caldilineaceae bacterium SB0664_bin_27</name>
    <dbReference type="NCBI Taxonomy" id="2605260"/>
    <lineage>
        <taxon>Bacteria</taxon>
        <taxon>Bacillati</taxon>
        <taxon>Chloroflexota</taxon>
        <taxon>Caldilineae</taxon>
        <taxon>Caldilineales</taxon>
        <taxon>Caldilineaceae</taxon>
    </lineage>
</organism>
<dbReference type="PANTHER" id="PTHR38743:SF2">
    <property type="entry name" value="DUF2185 DOMAIN-CONTAINING PROTEIN"/>
    <property type="match status" value="1"/>
</dbReference>
<protein>
    <submittedName>
        <fullName evidence="2">VOC family protein</fullName>
    </submittedName>
</protein>
<gene>
    <name evidence="2" type="ORF">F4Y42_18030</name>
</gene>
<evidence type="ECO:0000313" key="2">
    <source>
        <dbReference type="EMBL" id="MXY95344.1"/>
    </source>
</evidence>
<dbReference type="EMBL" id="VXRG01000146">
    <property type="protein sequence ID" value="MXY95344.1"/>
    <property type="molecule type" value="Genomic_DNA"/>
</dbReference>
<name>A0A6B0YW37_9CHLR</name>
<dbReference type="InterPro" id="IPR037523">
    <property type="entry name" value="VOC_core"/>
</dbReference>
<dbReference type="AlphaFoldDB" id="A0A6B0YW37"/>
<dbReference type="InterPro" id="IPR029068">
    <property type="entry name" value="Glyas_Bleomycin-R_OHBP_Dase"/>
</dbReference>
<proteinExistence type="predicted"/>
<reference evidence="2" key="1">
    <citation type="submission" date="2019-09" db="EMBL/GenBank/DDBJ databases">
        <title>Characterisation of the sponge microbiome using genome-centric metagenomics.</title>
        <authorList>
            <person name="Engelberts J.P."/>
            <person name="Robbins S.J."/>
            <person name="De Goeij J.M."/>
            <person name="Aranda M."/>
            <person name="Bell S.C."/>
            <person name="Webster N.S."/>
        </authorList>
    </citation>
    <scope>NUCLEOTIDE SEQUENCE</scope>
    <source>
        <strain evidence="2">SB0664_bin_27</strain>
    </source>
</reference>